<dbReference type="GO" id="GO:0004252">
    <property type="term" value="F:serine-type endopeptidase activity"/>
    <property type="evidence" value="ECO:0007669"/>
    <property type="project" value="TreeGrafter"/>
</dbReference>
<evidence type="ECO:0000313" key="13">
    <source>
        <dbReference type="EMBL" id="KAK2557660.1"/>
    </source>
</evidence>
<dbReference type="SMART" id="SM00181">
    <property type="entry name" value="EGF"/>
    <property type="match status" value="3"/>
</dbReference>
<dbReference type="SUPFAM" id="SSF57184">
    <property type="entry name" value="Growth factor receptor domain"/>
    <property type="match status" value="1"/>
</dbReference>
<keyword evidence="3" id="KW-0479">Metal-binding</keyword>
<feature type="domain" description="EGF-like" evidence="11">
    <location>
        <begin position="242"/>
        <end position="282"/>
    </location>
</feature>
<evidence type="ECO:0000256" key="9">
    <source>
        <dbReference type="PROSITE-ProRule" id="PRU00076"/>
    </source>
</evidence>
<sequence length="574" mass="65112">MVLYNGAICDSHLLQCTCDIRFRQSIRTSAMNKSAMFAYLCAALALMSVSKCQGMKSNLVGGEEVLDTKQRTSATVNSTLLLRCDKKAIHLTRTSGTIRSPNYPHGYGKEMRCTWHLQVPRGFRIKVRFRRQFDIEKSPGCSKDHVMLSTTKQFRNPLIYCGNVRPHGIITPLNSVWIRFHSDNTTSGRGFYISYTSIDENECKRAVCTFPSLCRNTVGSYACDCPDGYANRGRKESTRCEDIDECRIANGRCDHKCINTDGGYYCMCRRGYKQAADGRRCRADQNECSSNNAGCSHICINSRATYRCACPPGFALHSNKKTCYPVISFNRDQYTVELSENSRIDTVVTKVEANTFPLRRVITYQLLSENLWTPSLFAINPRTGEIVLKGRLDRRQKNTFLLQVQASFQVSNISNGSQYRSAKSFVLINVRKHQSGGHLAFSHTSYSLKVPCNTSQDTVIYHMHIANTNSFGNSRLRYRFQKRLDYFFITHHGKIKIQRSLLLLCYLTPPKSFKSTIIVRDTGTTKRNAYASITITVTPPGYLAKETAGIARQLRGTIIRLRTSHSDPKTERRR</sequence>
<dbReference type="InterPro" id="IPR049883">
    <property type="entry name" value="NOTCH1_EGF-like"/>
</dbReference>
<organism evidence="13 14">
    <name type="scientific">Acropora cervicornis</name>
    <name type="common">Staghorn coral</name>
    <dbReference type="NCBI Taxonomy" id="6130"/>
    <lineage>
        <taxon>Eukaryota</taxon>
        <taxon>Metazoa</taxon>
        <taxon>Cnidaria</taxon>
        <taxon>Anthozoa</taxon>
        <taxon>Hexacorallia</taxon>
        <taxon>Scleractinia</taxon>
        <taxon>Astrocoeniina</taxon>
        <taxon>Acroporidae</taxon>
        <taxon>Acropora</taxon>
    </lineage>
</organism>
<feature type="domain" description="EGF-like" evidence="11">
    <location>
        <begin position="199"/>
        <end position="241"/>
    </location>
</feature>
<comment type="caution">
    <text evidence="9">Lacks conserved residue(s) required for the propagation of feature annotation.</text>
</comment>
<reference evidence="13" key="2">
    <citation type="journal article" date="2023" name="Science">
        <title>Genomic signatures of disease resistance in endangered staghorn corals.</title>
        <authorList>
            <person name="Vollmer S.V."/>
            <person name="Selwyn J.D."/>
            <person name="Despard B.A."/>
            <person name="Roesel C.L."/>
        </authorList>
    </citation>
    <scope>NUCLEOTIDE SEQUENCE</scope>
    <source>
        <strain evidence="13">K2</strain>
    </source>
</reference>
<evidence type="ECO:0000313" key="14">
    <source>
        <dbReference type="Proteomes" id="UP001249851"/>
    </source>
</evidence>
<dbReference type="SMART" id="SM00042">
    <property type="entry name" value="CUB"/>
    <property type="match status" value="1"/>
</dbReference>
<accession>A0AAD9V1V3</accession>
<keyword evidence="4" id="KW-0732">Signal</keyword>
<dbReference type="Pfam" id="PF14670">
    <property type="entry name" value="FXa_inhibition"/>
    <property type="match status" value="1"/>
</dbReference>
<comment type="caution">
    <text evidence="13">The sequence shown here is derived from an EMBL/GenBank/DDBJ whole genome shotgun (WGS) entry which is preliminary data.</text>
</comment>
<keyword evidence="7" id="KW-1015">Disulfide bond</keyword>
<dbReference type="InterPro" id="IPR000742">
    <property type="entry name" value="EGF"/>
</dbReference>
<dbReference type="PROSITE" id="PS50026">
    <property type="entry name" value="EGF_3"/>
    <property type="match status" value="2"/>
</dbReference>
<keyword evidence="2" id="KW-0645">Protease</keyword>
<dbReference type="Gene3D" id="2.60.120.290">
    <property type="entry name" value="Spermadhesin, CUB domain"/>
    <property type="match status" value="1"/>
</dbReference>
<protein>
    <submittedName>
        <fullName evidence="13">Signal peptide protein</fullName>
    </submittedName>
</protein>
<dbReference type="SUPFAM" id="SSF49854">
    <property type="entry name" value="Spermadhesin, CUB domain"/>
    <property type="match status" value="1"/>
</dbReference>
<dbReference type="SUPFAM" id="SSF49313">
    <property type="entry name" value="Cadherin-like"/>
    <property type="match status" value="2"/>
</dbReference>
<dbReference type="Gene3D" id="2.60.40.60">
    <property type="entry name" value="Cadherins"/>
    <property type="match status" value="2"/>
</dbReference>
<dbReference type="PANTHER" id="PTHR24255:SF31">
    <property type="entry name" value="CUBILIN-LIKE PROTEIN"/>
    <property type="match status" value="1"/>
</dbReference>
<dbReference type="CDD" id="cd11304">
    <property type="entry name" value="Cadherin_repeat"/>
    <property type="match status" value="1"/>
</dbReference>
<evidence type="ECO:0000256" key="4">
    <source>
        <dbReference type="ARBA" id="ARBA00022729"/>
    </source>
</evidence>
<dbReference type="GO" id="GO:0016020">
    <property type="term" value="C:membrane"/>
    <property type="evidence" value="ECO:0007669"/>
    <property type="project" value="InterPro"/>
</dbReference>
<dbReference type="CDD" id="cd00054">
    <property type="entry name" value="EGF_CA"/>
    <property type="match status" value="3"/>
</dbReference>
<feature type="domain" description="CUB" evidence="10">
    <location>
        <begin position="84"/>
        <end position="198"/>
    </location>
</feature>
<dbReference type="GO" id="GO:0005509">
    <property type="term" value="F:calcium ion binding"/>
    <property type="evidence" value="ECO:0007669"/>
    <property type="project" value="UniProtKB-UniRule"/>
</dbReference>
<dbReference type="GO" id="GO:0007156">
    <property type="term" value="P:homophilic cell adhesion via plasma membrane adhesion molecules"/>
    <property type="evidence" value="ECO:0007669"/>
    <property type="project" value="InterPro"/>
</dbReference>
<dbReference type="InterPro" id="IPR000152">
    <property type="entry name" value="EGF-type_Asp/Asn_hydroxyl_site"/>
</dbReference>
<evidence type="ECO:0000259" key="10">
    <source>
        <dbReference type="PROSITE" id="PS01180"/>
    </source>
</evidence>
<evidence type="ECO:0000259" key="12">
    <source>
        <dbReference type="PROSITE" id="PS50268"/>
    </source>
</evidence>
<feature type="domain" description="Cadherin" evidence="12">
    <location>
        <begin position="330"/>
        <end position="441"/>
    </location>
</feature>
<dbReference type="PANTHER" id="PTHR24255">
    <property type="entry name" value="COMPLEMENT COMPONENT 1, S SUBCOMPONENT-RELATED"/>
    <property type="match status" value="1"/>
</dbReference>
<keyword evidence="1 9" id="KW-0245">EGF-like domain</keyword>
<evidence type="ECO:0000256" key="2">
    <source>
        <dbReference type="ARBA" id="ARBA00022670"/>
    </source>
</evidence>
<dbReference type="InterPro" id="IPR018097">
    <property type="entry name" value="EGF_Ca-bd_CS"/>
</dbReference>
<gene>
    <name evidence="13" type="ORF">P5673_020019</name>
</gene>
<evidence type="ECO:0000256" key="5">
    <source>
        <dbReference type="ARBA" id="ARBA00022737"/>
    </source>
</evidence>
<name>A0AAD9V1V3_ACRCE</name>
<dbReference type="CDD" id="cd00041">
    <property type="entry name" value="CUB"/>
    <property type="match status" value="1"/>
</dbReference>
<dbReference type="Pfam" id="PF07645">
    <property type="entry name" value="EGF_CA"/>
    <property type="match status" value="2"/>
</dbReference>
<dbReference type="EMBL" id="JARQWQ010000048">
    <property type="protein sequence ID" value="KAK2557660.1"/>
    <property type="molecule type" value="Genomic_DNA"/>
</dbReference>
<dbReference type="InterPro" id="IPR035914">
    <property type="entry name" value="Sperma_CUB_dom_sf"/>
</dbReference>
<evidence type="ECO:0000259" key="11">
    <source>
        <dbReference type="PROSITE" id="PS50026"/>
    </source>
</evidence>
<dbReference type="PROSITE" id="PS01187">
    <property type="entry name" value="EGF_CA"/>
    <property type="match status" value="2"/>
</dbReference>
<dbReference type="PROSITE" id="PS00010">
    <property type="entry name" value="ASX_HYDROXYL"/>
    <property type="match status" value="3"/>
</dbReference>
<dbReference type="PROSITE" id="PS01186">
    <property type="entry name" value="EGF_2"/>
    <property type="match status" value="2"/>
</dbReference>
<keyword evidence="14" id="KW-1185">Reference proteome</keyword>
<dbReference type="PROSITE" id="PS50268">
    <property type="entry name" value="CADHERIN_2"/>
    <property type="match status" value="1"/>
</dbReference>
<dbReference type="PRINTS" id="PR00205">
    <property type="entry name" value="CADHERIN"/>
</dbReference>
<dbReference type="PROSITE" id="PS01180">
    <property type="entry name" value="CUB"/>
    <property type="match status" value="1"/>
</dbReference>
<keyword evidence="5" id="KW-0677">Repeat</keyword>
<dbReference type="Gene3D" id="2.10.25.10">
    <property type="entry name" value="Laminin"/>
    <property type="match status" value="3"/>
</dbReference>
<dbReference type="InterPro" id="IPR000859">
    <property type="entry name" value="CUB_dom"/>
</dbReference>
<dbReference type="FunFam" id="2.10.25.10:FF:000240">
    <property type="entry name" value="Vitamin K-dependent protein S"/>
    <property type="match status" value="1"/>
</dbReference>
<dbReference type="InterPro" id="IPR002126">
    <property type="entry name" value="Cadherin-like_dom"/>
</dbReference>
<dbReference type="FunFam" id="2.10.25.10:FF:000119">
    <property type="entry name" value="vitamin K-dependent protein S"/>
    <property type="match status" value="1"/>
</dbReference>
<evidence type="ECO:0000256" key="7">
    <source>
        <dbReference type="ARBA" id="ARBA00023157"/>
    </source>
</evidence>
<dbReference type="Pfam" id="PF00431">
    <property type="entry name" value="CUB"/>
    <property type="match status" value="1"/>
</dbReference>
<reference evidence="13" key="1">
    <citation type="journal article" date="2023" name="G3 (Bethesda)">
        <title>Whole genome assembly and annotation of the endangered Caribbean coral Acropora cervicornis.</title>
        <authorList>
            <person name="Selwyn J.D."/>
            <person name="Vollmer S.V."/>
        </authorList>
    </citation>
    <scope>NUCLEOTIDE SEQUENCE</scope>
    <source>
        <strain evidence="13">K2</strain>
    </source>
</reference>
<dbReference type="FunFam" id="2.60.120.290:FF:000005">
    <property type="entry name" value="Procollagen C-endopeptidase enhancer 1"/>
    <property type="match status" value="1"/>
</dbReference>
<evidence type="ECO:0000256" key="6">
    <source>
        <dbReference type="ARBA" id="ARBA00022801"/>
    </source>
</evidence>
<dbReference type="InterPro" id="IPR001881">
    <property type="entry name" value="EGF-like_Ca-bd_dom"/>
</dbReference>
<keyword evidence="8" id="KW-0106">Calcium</keyword>
<dbReference type="Proteomes" id="UP001249851">
    <property type="component" value="Unassembled WGS sequence"/>
</dbReference>
<keyword evidence="6" id="KW-0378">Hydrolase</keyword>
<dbReference type="InterPro" id="IPR015919">
    <property type="entry name" value="Cadherin-like_sf"/>
</dbReference>
<proteinExistence type="predicted"/>
<evidence type="ECO:0000256" key="8">
    <source>
        <dbReference type="PROSITE-ProRule" id="PRU00043"/>
    </source>
</evidence>
<dbReference type="GO" id="GO:0005615">
    <property type="term" value="C:extracellular space"/>
    <property type="evidence" value="ECO:0007669"/>
    <property type="project" value="TreeGrafter"/>
</dbReference>
<dbReference type="SMART" id="SM00179">
    <property type="entry name" value="EGF_CA"/>
    <property type="match status" value="3"/>
</dbReference>
<dbReference type="GO" id="GO:0006508">
    <property type="term" value="P:proteolysis"/>
    <property type="evidence" value="ECO:0007669"/>
    <property type="project" value="UniProtKB-KW"/>
</dbReference>
<evidence type="ECO:0000256" key="1">
    <source>
        <dbReference type="ARBA" id="ARBA00022536"/>
    </source>
</evidence>
<dbReference type="AlphaFoldDB" id="A0AAD9V1V3"/>
<dbReference type="InterPro" id="IPR009030">
    <property type="entry name" value="Growth_fac_rcpt_cys_sf"/>
</dbReference>
<evidence type="ECO:0000256" key="3">
    <source>
        <dbReference type="ARBA" id="ARBA00022723"/>
    </source>
</evidence>
<dbReference type="Pfam" id="PF00028">
    <property type="entry name" value="Cadherin"/>
    <property type="match status" value="1"/>
</dbReference>